<accession>A0A391NVW3</accession>
<dbReference type="InterPro" id="IPR010301">
    <property type="entry name" value="RRP1"/>
</dbReference>
<evidence type="ECO:0000313" key="4">
    <source>
        <dbReference type="EMBL" id="GCA65261.1"/>
    </source>
</evidence>
<dbReference type="EMBL" id="BDIP01010445">
    <property type="protein sequence ID" value="GCA65261.1"/>
    <property type="molecule type" value="Genomic_DNA"/>
</dbReference>
<comment type="caution">
    <text evidence="4">The sequence shown here is derived from an EMBL/GenBank/DDBJ whole genome shotgun (WGS) entry which is preliminary data.</text>
</comment>
<protein>
    <submittedName>
        <fullName evidence="4">Nucleolar, Nop52</fullName>
    </submittedName>
</protein>
<dbReference type="AlphaFoldDB" id="A0A391NVW3"/>
<proteinExistence type="inferred from homology"/>
<comment type="similarity">
    <text evidence="2">Belongs to the RRP1 family.</text>
</comment>
<sequence length="47" mass="5786">LEKRKTTLSELSQTLPNHELDPRDMMRLWKALFKALWWTDKWENQAE</sequence>
<dbReference type="GO" id="GO:0005634">
    <property type="term" value="C:nucleus"/>
    <property type="evidence" value="ECO:0007669"/>
    <property type="project" value="UniProtKB-SubCell"/>
</dbReference>
<organism evidence="4 5">
    <name type="scientific">Kipferlia bialata</name>
    <dbReference type="NCBI Taxonomy" id="797122"/>
    <lineage>
        <taxon>Eukaryota</taxon>
        <taxon>Metamonada</taxon>
        <taxon>Carpediemonas-like organisms</taxon>
        <taxon>Kipferlia</taxon>
    </lineage>
</organism>
<reference evidence="4 5" key="1">
    <citation type="journal article" date="2018" name="PLoS ONE">
        <title>The draft genome of Kipferlia bialata reveals reductive genome evolution in fornicate parasites.</title>
        <authorList>
            <person name="Tanifuji G."/>
            <person name="Takabayashi S."/>
            <person name="Kume K."/>
            <person name="Takagi M."/>
            <person name="Nakayama T."/>
            <person name="Kamikawa R."/>
            <person name="Inagaki Y."/>
            <person name="Hashimoto T."/>
        </authorList>
    </citation>
    <scope>NUCLEOTIDE SEQUENCE [LARGE SCALE GENOMIC DNA]</scope>
    <source>
        <strain evidence="4">NY0173</strain>
    </source>
</reference>
<dbReference type="GO" id="GO:0006364">
    <property type="term" value="P:rRNA processing"/>
    <property type="evidence" value="ECO:0007669"/>
    <property type="project" value="InterPro"/>
</dbReference>
<dbReference type="GO" id="GO:0030688">
    <property type="term" value="C:preribosome, small subunit precursor"/>
    <property type="evidence" value="ECO:0007669"/>
    <property type="project" value="InterPro"/>
</dbReference>
<keyword evidence="5" id="KW-1185">Reference proteome</keyword>
<feature type="non-terminal residue" evidence="4">
    <location>
        <position position="47"/>
    </location>
</feature>
<comment type="subcellular location">
    <subcellularLocation>
        <location evidence="1">Nucleus</location>
    </subcellularLocation>
</comment>
<evidence type="ECO:0000256" key="2">
    <source>
        <dbReference type="ARBA" id="ARBA00006374"/>
    </source>
</evidence>
<dbReference type="Pfam" id="PF05997">
    <property type="entry name" value="Nop52"/>
    <property type="match status" value="1"/>
</dbReference>
<keyword evidence="3" id="KW-0539">Nucleus</keyword>
<dbReference type="Proteomes" id="UP000265618">
    <property type="component" value="Unassembled WGS sequence"/>
</dbReference>
<dbReference type="OrthoDB" id="2019504at2759"/>
<evidence type="ECO:0000256" key="1">
    <source>
        <dbReference type="ARBA" id="ARBA00004123"/>
    </source>
</evidence>
<evidence type="ECO:0000256" key="3">
    <source>
        <dbReference type="ARBA" id="ARBA00023242"/>
    </source>
</evidence>
<gene>
    <name evidence="4" type="ORF">KIPB_016696</name>
</gene>
<name>A0A391NVW3_9EUKA</name>
<feature type="non-terminal residue" evidence="4">
    <location>
        <position position="1"/>
    </location>
</feature>
<evidence type="ECO:0000313" key="5">
    <source>
        <dbReference type="Proteomes" id="UP000265618"/>
    </source>
</evidence>